<evidence type="ECO:0000313" key="1">
    <source>
        <dbReference type="EMBL" id="KAI7954240.1"/>
    </source>
</evidence>
<name>A0ACC0EIV8_9BASI</name>
<proteinExistence type="predicted"/>
<evidence type="ECO:0000313" key="2">
    <source>
        <dbReference type="Proteomes" id="UP001060170"/>
    </source>
</evidence>
<gene>
    <name evidence="1" type="ORF">MJO28_006787</name>
</gene>
<sequence length="62" mass="6697">MDSIFAKGTSLERGELRRLGLNLGVSTALFDGVARFGLSLETAAEFEVVDVVLLDFQVATHL</sequence>
<reference evidence="2" key="1">
    <citation type="journal article" date="2018" name="BMC Genomics">
        <title>Genomic insights into host adaptation between the wheat stripe rust pathogen (Puccinia striiformis f. sp. tritici) and the barley stripe rust pathogen (Puccinia striiformis f. sp. hordei).</title>
        <authorList>
            <person name="Xia C."/>
            <person name="Wang M."/>
            <person name="Yin C."/>
            <person name="Cornejo O.E."/>
            <person name="Hulbert S.H."/>
            <person name="Chen X."/>
        </authorList>
    </citation>
    <scope>NUCLEOTIDE SEQUENCE [LARGE SCALE GENOMIC DNA]</scope>
    <source>
        <strain evidence="2">93-210</strain>
    </source>
</reference>
<comment type="caution">
    <text evidence="1">The sequence shown here is derived from an EMBL/GenBank/DDBJ whole genome shotgun (WGS) entry which is preliminary data.</text>
</comment>
<dbReference type="Proteomes" id="UP001060170">
    <property type="component" value="Chromosome 6"/>
</dbReference>
<organism evidence="1 2">
    <name type="scientific">Puccinia striiformis f. sp. tritici</name>
    <dbReference type="NCBI Taxonomy" id="168172"/>
    <lineage>
        <taxon>Eukaryota</taxon>
        <taxon>Fungi</taxon>
        <taxon>Dikarya</taxon>
        <taxon>Basidiomycota</taxon>
        <taxon>Pucciniomycotina</taxon>
        <taxon>Pucciniomycetes</taxon>
        <taxon>Pucciniales</taxon>
        <taxon>Pucciniaceae</taxon>
        <taxon>Puccinia</taxon>
    </lineage>
</organism>
<reference evidence="1 2" key="3">
    <citation type="journal article" date="2022" name="Microbiol. Spectr.">
        <title>Folding features and dynamics of 3D genome architecture in plant fungal pathogens.</title>
        <authorList>
            <person name="Xia C."/>
        </authorList>
    </citation>
    <scope>NUCLEOTIDE SEQUENCE [LARGE SCALE GENOMIC DNA]</scope>
    <source>
        <strain evidence="1 2">93-210</strain>
    </source>
</reference>
<dbReference type="EMBL" id="CM045870">
    <property type="protein sequence ID" value="KAI7954240.1"/>
    <property type="molecule type" value="Genomic_DNA"/>
</dbReference>
<keyword evidence="2" id="KW-1185">Reference proteome</keyword>
<accession>A0ACC0EIV8</accession>
<reference evidence="2" key="2">
    <citation type="journal article" date="2018" name="Mol. Plant Microbe Interact.">
        <title>Genome sequence resources for the wheat stripe rust pathogen (Puccinia striiformis f. sp. tritici) and the barley stripe rust pathogen (Puccinia striiformis f. sp. hordei).</title>
        <authorList>
            <person name="Xia C."/>
            <person name="Wang M."/>
            <person name="Yin C."/>
            <person name="Cornejo O.E."/>
            <person name="Hulbert S.H."/>
            <person name="Chen X."/>
        </authorList>
    </citation>
    <scope>NUCLEOTIDE SEQUENCE [LARGE SCALE GENOMIC DNA]</scope>
    <source>
        <strain evidence="2">93-210</strain>
    </source>
</reference>
<protein>
    <submittedName>
        <fullName evidence="1">Uncharacterized protein</fullName>
    </submittedName>
</protein>